<dbReference type="Pfam" id="PF03759">
    <property type="entry name" value="PRONE"/>
    <property type="match status" value="1"/>
</dbReference>
<dbReference type="PROSITE" id="PS51334">
    <property type="entry name" value="PRONE"/>
    <property type="match status" value="1"/>
</dbReference>
<gene>
    <name evidence="4" type="ORF">HannXRQ_Chr02g0031351</name>
</gene>
<dbReference type="GO" id="GO:0005886">
    <property type="term" value="C:plasma membrane"/>
    <property type="evidence" value="ECO:0000318"/>
    <property type="project" value="GO_Central"/>
</dbReference>
<reference evidence="5" key="1">
    <citation type="journal article" date="2017" name="Nature">
        <title>The sunflower genome provides insights into oil metabolism, flowering and Asterid evolution.</title>
        <authorList>
            <person name="Badouin H."/>
            <person name="Gouzy J."/>
            <person name="Grassa C.J."/>
            <person name="Murat F."/>
            <person name="Staton S.E."/>
            <person name="Cottret L."/>
            <person name="Lelandais-Briere C."/>
            <person name="Owens G.L."/>
            <person name="Carrere S."/>
            <person name="Mayjonade B."/>
            <person name="Legrand L."/>
            <person name="Gill N."/>
            <person name="Kane N.C."/>
            <person name="Bowers J.E."/>
            <person name="Hubner S."/>
            <person name="Bellec A."/>
            <person name="Berard A."/>
            <person name="Berges H."/>
            <person name="Blanchet N."/>
            <person name="Boniface M.C."/>
            <person name="Brunel D."/>
            <person name="Catrice O."/>
            <person name="Chaidir N."/>
            <person name="Claudel C."/>
            <person name="Donnadieu C."/>
            <person name="Faraut T."/>
            <person name="Fievet G."/>
            <person name="Helmstetter N."/>
            <person name="King M."/>
            <person name="Knapp S.J."/>
            <person name="Lai Z."/>
            <person name="Le Paslier M.C."/>
            <person name="Lippi Y."/>
            <person name="Lorenzon L."/>
            <person name="Mandel J.R."/>
            <person name="Marage G."/>
            <person name="Marchand G."/>
            <person name="Marquand E."/>
            <person name="Bret-Mestries E."/>
            <person name="Morien E."/>
            <person name="Nambeesan S."/>
            <person name="Nguyen T."/>
            <person name="Pegot-Espagnet P."/>
            <person name="Pouilly N."/>
            <person name="Raftis F."/>
            <person name="Sallet E."/>
            <person name="Schiex T."/>
            <person name="Thomas J."/>
            <person name="Vandecasteele C."/>
            <person name="Vares D."/>
            <person name="Vear F."/>
            <person name="Vautrin S."/>
            <person name="Crespi M."/>
            <person name="Mangin B."/>
            <person name="Burke J.M."/>
            <person name="Salse J."/>
            <person name="Munos S."/>
            <person name="Vincourt P."/>
            <person name="Rieseberg L.H."/>
            <person name="Langlade N.B."/>
        </authorList>
    </citation>
    <scope>NUCLEOTIDE SEQUENCE [LARGE SCALE GENOMIC DNA]</scope>
    <source>
        <strain evidence="5">cv. SF193</strain>
    </source>
</reference>
<dbReference type="Proteomes" id="UP000215914">
    <property type="component" value="Chromosome 2"/>
</dbReference>
<name>A0A251VEN2_HELAN</name>
<keyword evidence="1 2" id="KW-0344">Guanine-nucleotide releasing factor</keyword>
<dbReference type="PANTHER" id="PTHR33101">
    <property type="entry name" value="ROP GUANINE NUCLEOTIDE EXCHANGE FACTOR 1"/>
    <property type="match status" value="1"/>
</dbReference>
<organism evidence="4 5">
    <name type="scientific">Helianthus annuus</name>
    <name type="common">Common sunflower</name>
    <dbReference type="NCBI Taxonomy" id="4232"/>
    <lineage>
        <taxon>Eukaryota</taxon>
        <taxon>Viridiplantae</taxon>
        <taxon>Streptophyta</taxon>
        <taxon>Embryophyta</taxon>
        <taxon>Tracheophyta</taxon>
        <taxon>Spermatophyta</taxon>
        <taxon>Magnoliopsida</taxon>
        <taxon>eudicotyledons</taxon>
        <taxon>Gunneridae</taxon>
        <taxon>Pentapetalae</taxon>
        <taxon>asterids</taxon>
        <taxon>campanulids</taxon>
        <taxon>Asterales</taxon>
        <taxon>Asteraceae</taxon>
        <taxon>Asteroideae</taxon>
        <taxon>Heliantheae alliance</taxon>
        <taxon>Heliantheae</taxon>
        <taxon>Helianthus</taxon>
    </lineage>
</organism>
<feature type="domain" description="PRONE" evidence="3">
    <location>
        <begin position="9"/>
        <end position="191"/>
    </location>
</feature>
<dbReference type="Gene3D" id="1.20.58.2010">
    <property type="entry name" value="PRONE domain, subdomain 1"/>
    <property type="match status" value="1"/>
</dbReference>
<dbReference type="EMBL" id="CM007891">
    <property type="protein sequence ID" value="OTG33141.1"/>
    <property type="molecule type" value="Genomic_DNA"/>
</dbReference>
<protein>
    <submittedName>
        <fullName evidence="4">Putative PRONE domain-containing protein</fullName>
    </submittedName>
</protein>
<evidence type="ECO:0000259" key="3">
    <source>
        <dbReference type="PROSITE" id="PS51334"/>
    </source>
</evidence>
<evidence type="ECO:0000313" key="5">
    <source>
        <dbReference type="Proteomes" id="UP000215914"/>
    </source>
</evidence>
<accession>A0A251VEN2</accession>
<evidence type="ECO:0000313" key="4">
    <source>
        <dbReference type="EMBL" id="OTG33141.1"/>
    </source>
</evidence>
<dbReference type="AlphaFoldDB" id="A0A251VEN2"/>
<dbReference type="InterPro" id="IPR038937">
    <property type="entry name" value="RopGEF"/>
</dbReference>
<dbReference type="PANTHER" id="PTHR33101:SF47">
    <property type="entry name" value="ROP GUANINE NUCLEOTIDE EXCHANGE FACTOR 2-RELATED"/>
    <property type="match status" value="1"/>
</dbReference>
<dbReference type="InParanoid" id="A0A251VEN2"/>
<proteinExistence type="predicted"/>
<dbReference type="InterPro" id="IPR005512">
    <property type="entry name" value="PRONE_dom"/>
</dbReference>
<dbReference type="GO" id="GO:0005085">
    <property type="term" value="F:guanyl-nucleotide exchange factor activity"/>
    <property type="evidence" value="ECO:0000318"/>
    <property type="project" value="GO_Central"/>
</dbReference>
<keyword evidence="5" id="KW-1185">Reference proteome</keyword>
<evidence type="ECO:0000256" key="2">
    <source>
        <dbReference type="PROSITE-ProRule" id="PRU00663"/>
    </source>
</evidence>
<sequence length="191" mass="22101">MFETEEDKLESHEPMDLELEMMKERFAKLLLGEDMSGSGKGVSTAVTVSNAITNFYASMFGQHQKLEPLHLEKKMMWKREINCLLSNGKAMEVMSSRPRSDIYINLPALKKLDALLLRRILVCGAMKHVKKFKIGVISKNSSAFEKRQEMVVAHSLREPRRILKKGLSLLQFLHWIKEQLMMIMNMINHPR</sequence>
<evidence type="ECO:0000256" key="1">
    <source>
        <dbReference type="ARBA" id="ARBA00022658"/>
    </source>
</evidence>